<keyword evidence="2" id="KW-1185">Reference proteome</keyword>
<dbReference type="InParanoid" id="D2W6I7"/>
<protein>
    <submittedName>
        <fullName evidence="1">Predicted protein</fullName>
    </submittedName>
</protein>
<gene>
    <name evidence="1" type="ORF">NAEGRDRAFT_77031</name>
</gene>
<dbReference type="RefSeq" id="XP_002668059.1">
    <property type="nucleotide sequence ID" value="XM_002668013.1"/>
</dbReference>
<evidence type="ECO:0000313" key="2">
    <source>
        <dbReference type="Proteomes" id="UP000006671"/>
    </source>
</evidence>
<dbReference type="Proteomes" id="UP000006671">
    <property type="component" value="Unassembled WGS sequence"/>
</dbReference>
<dbReference type="EMBL" id="GG739374">
    <property type="protein sequence ID" value="EFC35315.1"/>
    <property type="molecule type" value="Genomic_DNA"/>
</dbReference>
<dbReference type="AlphaFoldDB" id="D2W6I7"/>
<dbReference type="GeneID" id="8860199"/>
<sequence length="103" mass="11567">MTRICPLMKESKHRLKNFKDRKSKLFNRKAVDDGTTARAKVVLVDEDSNSTVLLQDAEQNTDISTDGIVNNNNNMNIDNNIELNEECDEVLPCGDDDDVGIIN</sequence>
<accession>D2W6I7</accession>
<dbReference type="VEuPathDB" id="AmoebaDB:NAEGRDRAFT_77031"/>
<evidence type="ECO:0000313" key="1">
    <source>
        <dbReference type="EMBL" id="EFC35315.1"/>
    </source>
</evidence>
<name>D2W6I7_NAEGR</name>
<dbReference type="KEGG" id="ngr:NAEGRDRAFT_77031"/>
<proteinExistence type="predicted"/>
<organism evidence="2">
    <name type="scientific">Naegleria gruberi</name>
    <name type="common">Amoeba</name>
    <dbReference type="NCBI Taxonomy" id="5762"/>
    <lineage>
        <taxon>Eukaryota</taxon>
        <taxon>Discoba</taxon>
        <taxon>Heterolobosea</taxon>
        <taxon>Tetramitia</taxon>
        <taxon>Eutetramitia</taxon>
        <taxon>Vahlkampfiidae</taxon>
        <taxon>Naegleria</taxon>
    </lineage>
</organism>
<reference evidence="1 2" key="1">
    <citation type="journal article" date="2010" name="Cell">
        <title>The genome of Naegleria gruberi illuminates early eukaryotic versatility.</title>
        <authorList>
            <person name="Fritz-Laylin L.K."/>
            <person name="Prochnik S.E."/>
            <person name="Ginger M.L."/>
            <person name="Dacks J.B."/>
            <person name="Carpenter M.L."/>
            <person name="Field M.C."/>
            <person name="Kuo A."/>
            <person name="Paredez A."/>
            <person name="Chapman J."/>
            <person name="Pham J."/>
            <person name="Shu S."/>
            <person name="Neupane R."/>
            <person name="Cipriano M."/>
            <person name="Mancuso J."/>
            <person name="Tu H."/>
            <person name="Salamov A."/>
            <person name="Lindquist E."/>
            <person name="Shapiro H."/>
            <person name="Lucas S."/>
            <person name="Grigoriev I.V."/>
            <person name="Cande W.Z."/>
            <person name="Fulton C."/>
            <person name="Rokhsar D.S."/>
            <person name="Dawson S.C."/>
        </authorList>
    </citation>
    <scope>NUCLEOTIDE SEQUENCE [LARGE SCALE GENOMIC DNA]</scope>
    <source>
        <strain evidence="1 2">NEG-M</strain>
    </source>
</reference>